<proteinExistence type="predicted"/>
<dbReference type="GeneID" id="60659117"/>
<protein>
    <submittedName>
        <fullName evidence="2">Uncharacterized protein</fullName>
    </submittedName>
</protein>
<evidence type="ECO:0000313" key="2">
    <source>
        <dbReference type="EMBL" id="ALQ35430.1"/>
    </source>
</evidence>
<feature type="coiled-coil region" evidence="1">
    <location>
        <begin position="1"/>
        <end position="28"/>
    </location>
</feature>
<keyword evidence="1" id="KW-0175">Coiled coil</keyword>
<evidence type="ECO:0000313" key="3">
    <source>
        <dbReference type="Proteomes" id="UP000068516"/>
    </source>
</evidence>
<dbReference type="AlphaFoldDB" id="A0AAC8WJW6"/>
<dbReference type="Proteomes" id="UP000068516">
    <property type="component" value="Chromosome"/>
</dbReference>
<dbReference type="RefSeq" id="WP_029491147.1">
    <property type="nucleotide sequence ID" value="NZ_ATKH01000158.1"/>
</dbReference>
<gene>
    <name evidence="2" type="ORF">RN92_05830</name>
</gene>
<reference evidence="2 3" key="1">
    <citation type="submission" date="2015-11" db="EMBL/GenBank/DDBJ databases">
        <authorList>
            <person name="Kook J.-K."/>
            <person name="Park S.-N."/>
            <person name="Lim Y.K."/>
            <person name="Jo E."/>
        </authorList>
    </citation>
    <scope>NUCLEOTIDE SEQUENCE [LARGE SCALE GENOMIC DNA]</scope>
    <source>
        <strain evidence="2 3">ChDC F206</strain>
    </source>
</reference>
<name>A0AAC8WJW6_9FUSO</name>
<organism evidence="2 3">
    <name type="scientific">Fusobacterium hwasookii ChDC F206</name>
    <dbReference type="NCBI Taxonomy" id="1307443"/>
    <lineage>
        <taxon>Bacteria</taxon>
        <taxon>Fusobacteriati</taxon>
        <taxon>Fusobacteriota</taxon>
        <taxon>Fusobacteriia</taxon>
        <taxon>Fusobacteriales</taxon>
        <taxon>Fusobacteriaceae</taxon>
        <taxon>Fusobacterium</taxon>
    </lineage>
</organism>
<accession>A0AAC8WJW6</accession>
<evidence type="ECO:0000256" key="1">
    <source>
        <dbReference type="SAM" id="Coils"/>
    </source>
</evidence>
<sequence>MRKYRKMEEDLDKEFNDLKENCNEVQKQSENFIVINEKRLENFNNLDEIIKDIDKEFAEKTGILNKKDQTFLWTAVALQTARIYLLNKITEIEKAGKGKREKYLKELQEKIFKNNFFHNKNNMNNLSSKYYASLEQIITTLGVPYDATRFDQDKKLGLFKGANHRFATLGHDPVLGYIFGTSNILTNTITCVEKTFKITDKIYFGSLSTNHVDYNELFKCPIISDKNASTIEMFQAVLDRFQEEKKAIVASIIKQTIHIATDLYTPKGIQFPIANLVLSKNNVEKITEYVSMGDVIKIWASSRIANFINFLIGTIHTLLYDENVDNSIDIYSVRTSKIIYLSNSIATSSNIILTAFKAYTQNNILPLKELDIGGLFVAISSIFKSKKLQESIRREYLEEKLYEKFLIETEGDKNEEKRF</sequence>
<dbReference type="EMBL" id="CP013336">
    <property type="protein sequence ID" value="ALQ35430.1"/>
    <property type="molecule type" value="Genomic_DNA"/>
</dbReference>